<evidence type="ECO:0000313" key="4">
    <source>
        <dbReference type="EMBL" id="GJM85898.1"/>
    </source>
</evidence>
<evidence type="ECO:0000313" key="3">
    <source>
        <dbReference type="EMBL" id="GJM85270.1"/>
    </source>
</evidence>
<feature type="region of interest" description="Disordered" evidence="2">
    <location>
        <begin position="118"/>
        <end position="162"/>
    </location>
</feature>
<dbReference type="InterPro" id="IPR002208">
    <property type="entry name" value="SecY/SEC61-alpha"/>
</dbReference>
<dbReference type="SUPFAM" id="SSF103491">
    <property type="entry name" value="Preprotein translocase SecY subunit"/>
    <property type="match status" value="1"/>
</dbReference>
<dbReference type="EMBL" id="BQKI01000001">
    <property type="protein sequence ID" value="GJM85898.1"/>
    <property type="molecule type" value="Genomic_DNA"/>
</dbReference>
<feature type="compositionally biased region" description="Basic residues" evidence="2">
    <location>
        <begin position="123"/>
        <end position="153"/>
    </location>
</feature>
<dbReference type="AlphaFoldDB" id="A0AAV5BJT7"/>
<dbReference type="GO" id="GO:0015031">
    <property type="term" value="P:protein transport"/>
    <property type="evidence" value="ECO:0007669"/>
    <property type="project" value="InterPro"/>
</dbReference>
<name>A0AAV5BJT7_ELECO</name>
<dbReference type="Gene3D" id="1.10.3370.10">
    <property type="entry name" value="SecY subunit domain"/>
    <property type="match status" value="1"/>
</dbReference>
<dbReference type="Proteomes" id="UP001054889">
    <property type="component" value="Unassembled WGS sequence"/>
</dbReference>
<reference evidence="4" key="2">
    <citation type="submission" date="2021-12" db="EMBL/GenBank/DDBJ databases">
        <title>Resequencing data analysis of finger millet.</title>
        <authorList>
            <person name="Hatakeyama M."/>
            <person name="Aluri S."/>
            <person name="Balachadran M.T."/>
            <person name="Sivarajan S.R."/>
            <person name="Poveda L."/>
            <person name="Shimizu-Inatsugi R."/>
            <person name="Schlapbach R."/>
            <person name="Sreeman S.M."/>
            <person name="Shimizu K.K."/>
        </authorList>
    </citation>
    <scope>NUCLEOTIDE SEQUENCE</scope>
</reference>
<keyword evidence="5" id="KW-1185">Reference proteome</keyword>
<evidence type="ECO:0000313" key="5">
    <source>
        <dbReference type="Proteomes" id="UP001054889"/>
    </source>
</evidence>
<dbReference type="EMBL" id="BQKI01000001">
    <property type="protein sequence ID" value="GJM85270.1"/>
    <property type="molecule type" value="Genomic_DNA"/>
</dbReference>
<organism evidence="4 5">
    <name type="scientific">Eleusine coracana subsp. coracana</name>
    <dbReference type="NCBI Taxonomy" id="191504"/>
    <lineage>
        <taxon>Eukaryota</taxon>
        <taxon>Viridiplantae</taxon>
        <taxon>Streptophyta</taxon>
        <taxon>Embryophyta</taxon>
        <taxon>Tracheophyta</taxon>
        <taxon>Spermatophyta</taxon>
        <taxon>Magnoliopsida</taxon>
        <taxon>Liliopsida</taxon>
        <taxon>Poales</taxon>
        <taxon>Poaceae</taxon>
        <taxon>PACMAD clade</taxon>
        <taxon>Chloridoideae</taxon>
        <taxon>Cynodonteae</taxon>
        <taxon>Eleusininae</taxon>
        <taxon>Eleusine</taxon>
    </lineage>
</organism>
<dbReference type="PANTHER" id="PTHR10906">
    <property type="entry name" value="SECY/SEC61-ALPHA FAMILY MEMBER"/>
    <property type="match status" value="1"/>
</dbReference>
<gene>
    <name evidence="4" type="primary">ga01705</name>
    <name evidence="3" type="synonym">ga01018</name>
    <name evidence="3" type="ORF">PR202_ga01018</name>
    <name evidence="4" type="ORF">PR202_ga01705</name>
</gene>
<sequence length="179" mass="20299">MPIVLHSAIVSALYMISQMLHYSRIVGGTLLGTWKETSYAAVPVGGLAYYVTPPSGLAHVVADPLHARLRPAAPHLLCHPLTGLDHRFRVLGQGRRQAARRPAPRLARNARSCCYPVTAQPLHPHRRRARGHLRRSSHHTRRRHRRPRLRHRDPPRSNSSLQPTPKLLLEEIWIVSLIM</sequence>
<dbReference type="InterPro" id="IPR023201">
    <property type="entry name" value="SecY_dom_sf"/>
</dbReference>
<comment type="caution">
    <text evidence="4">The sequence shown here is derived from an EMBL/GenBank/DDBJ whole genome shotgun (WGS) entry which is preliminary data.</text>
</comment>
<protein>
    <submittedName>
        <fullName evidence="4">Uncharacterized protein</fullName>
    </submittedName>
</protein>
<accession>A0AAV5BJT7</accession>
<comment type="subcellular location">
    <subcellularLocation>
        <location evidence="1">Plastid</location>
        <location evidence="1">Chloroplast thylakoid membrane</location>
        <topology evidence="1">Multi-pass membrane protein</topology>
    </subcellularLocation>
</comment>
<reference evidence="4" key="1">
    <citation type="journal article" date="2018" name="DNA Res.">
        <title>Multiple hybrid de novo genome assembly of finger millet, an orphan allotetraploid crop.</title>
        <authorList>
            <person name="Hatakeyama M."/>
            <person name="Aluri S."/>
            <person name="Balachadran M.T."/>
            <person name="Sivarajan S.R."/>
            <person name="Patrignani A."/>
            <person name="Gruter S."/>
            <person name="Poveda L."/>
            <person name="Shimizu-Inatsugi R."/>
            <person name="Baeten J."/>
            <person name="Francoijs K.J."/>
            <person name="Nataraja K.N."/>
            <person name="Reddy Y.A.N."/>
            <person name="Phadnis S."/>
            <person name="Ravikumar R.L."/>
            <person name="Schlapbach R."/>
            <person name="Sreeman S.M."/>
            <person name="Shimizu K.K."/>
        </authorList>
    </citation>
    <scope>NUCLEOTIDE SEQUENCE</scope>
</reference>
<proteinExistence type="predicted"/>
<evidence type="ECO:0000256" key="2">
    <source>
        <dbReference type="SAM" id="MobiDB-lite"/>
    </source>
</evidence>
<dbReference type="GO" id="GO:0009535">
    <property type="term" value="C:chloroplast thylakoid membrane"/>
    <property type="evidence" value="ECO:0007669"/>
    <property type="project" value="UniProtKB-SubCell"/>
</dbReference>
<evidence type="ECO:0000256" key="1">
    <source>
        <dbReference type="ARBA" id="ARBA00004454"/>
    </source>
</evidence>